<dbReference type="AlphaFoldDB" id="F7NGF4"/>
<dbReference type="STRING" id="1009370.ALO_05690"/>
<organism evidence="1 2">
    <name type="scientific">Acetonema longum DSM 6540</name>
    <dbReference type="NCBI Taxonomy" id="1009370"/>
    <lineage>
        <taxon>Bacteria</taxon>
        <taxon>Bacillati</taxon>
        <taxon>Bacillota</taxon>
        <taxon>Negativicutes</taxon>
        <taxon>Acetonemataceae</taxon>
        <taxon>Acetonema</taxon>
    </lineage>
</organism>
<protein>
    <submittedName>
        <fullName evidence="1">Uncharacterized protein</fullName>
    </submittedName>
</protein>
<dbReference type="eggNOG" id="COG3210">
    <property type="taxonomic scope" value="Bacteria"/>
</dbReference>
<proteinExistence type="predicted"/>
<dbReference type="Proteomes" id="UP000003240">
    <property type="component" value="Unassembled WGS sequence"/>
</dbReference>
<keyword evidence="2" id="KW-1185">Reference proteome</keyword>
<reference evidence="1 2" key="1">
    <citation type="journal article" date="2011" name="EMBO J.">
        <title>Structural diversity of bacterial flagellar motors.</title>
        <authorList>
            <person name="Chen S."/>
            <person name="Beeby M."/>
            <person name="Murphy G.E."/>
            <person name="Leadbetter J.R."/>
            <person name="Hendrixson D.R."/>
            <person name="Briegel A."/>
            <person name="Li Z."/>
            <person name="Shi J."/>
            <person name="Tocheva E.I."/>
            <person name="Muller A."/>
            <person name="Dobro M.J."/>
            <person name="Jensen G.J."/>
        </authorList>
    </citation>
    <scope>NUCLEOTIDE SEQUENCE [LARGE SCALE GENOMIC DNA]</scope>
    <source>
        <strain evidence="1 2">DSM 6540</strain>
    </source>
</reference>
<gene>
    <name evidence="1" type="ORF">ALO_05690</name>
</gene>
<feature type="non-terminal residue" evidence="1">
    <location>
        <position position="1"/>
    </location>
</feature>
<dbReference type="RefSeq" id="WP_004093685.1">
    <property type="nucleotide sequence ID" value="NZ_AFGF01000045.1"/>
</dbReference>
<comment type="caution">
    <text evidence="1">The sequence shown here is derived from an EMBL/GenBank/DDBJ whole genome shotgun (WGS) entry which is preliminary data.</text>
</comment>
<evidence type="ECO:0000313" key="1">
    <source>
        <dbReference type="EMBL" id="EGO64877.1"/>
    </source>
</evidence>
<sequence length="110" mass="11669">VSGANNVADFERLRSSLAAEQIINAERTGTALSKSDPGHLAASFLSKEQLAAGRTFSIRGGDGVQRTLLQTEGALNGNKGIFEYILEPNGKVSHQRFIEGGKITGSPNQK</sequence>
<accession>F7NGF4</accession>
<name>F7NGF4_9FIRM</name>
<dbReference type="EMBL" id="AFGF01000045">
    <property type="protein sequence ID" value="EGO64877.1"/>
    <property type="molecule type" value="Genomic_DNA"/>
</dbReference>
<evidence type="ECO:0000313" key="2">
    <source>
        <dbReference type="Proteomes" id="UP000003240"/>
    </source>
</evidence>